<dbReference type="AlphaFoldDB" id="A0A410WWF3"/>
<evidence type="ECO:0000313" key="3">
    <source>
        <dbReference type="EMBL" id="QAV18745.1"/>
    </source>
</evidence>
<evidence type="ECO:0000313" key="2">
    <source>
        <dbReference type="EMBL" id="MCY9598630.1"/>
    </source>
</evidence>
<evidence type="ECO:0000256" key="1">
    <source>
        <dbReference type="SAM" id="Phobius"/>
    </source>
</evidence>
<gene>
    <name evidence="2" type="ORF">M5X16_23025</name>
    <name evidence="3" type="ORF">PC41400_14085</name>
</gene>
<dbReference type="RefSeq" id="WP_042227822.1">
    <property type="nucleotide sequence ID" value="NZ_BQWH01000006.1"/>
</dbReference>
<evidence type="ECO:0000313" key="4">
    <source>
        <dbReference type="Proteomes" id="UP000288943"/>
    </source>
</evidence>
<dbReference type="KEGG" id="pchi:PC41400_14085"/>
<sequence>MAAYIFRFLKPFVLLGVILGVIVFILNVLGLEIPMVVGTTTYRGTEAAIMELIGIPVALVLLGTIIGSIAYMSNNSQKY</sequence>
<keyword evidence="1" id="KW-0812">Transmembrane</keyword>
<keyword evidence="1" id="KW-1133">Transmembrane helix</keyword>
<keyword evidence="1" id="KW-0472">Membrane</keyword>
<dbReference type="OrthoDB" id="2664650at2"/>
<accession>A0A410WWF3</accession>
<evidence type="ECO:0000313" key="5">
    <source>
        <dbReference type="Proteomes" id="UP001527202"/>
    </source>
</evidence>
<dbReference type="EMBL" id="JAMDMJ010000033">
    <property type="protein sequence ID" value="MCY9598630.1"/>
    <property type="molecule type" value="Genomic_DNA"/>
</dbReference>
<dbReference type="GeneID" id="95375941"/>
<name>A0A410WWF3_9BACL</name>
<proteinExistence type="predicted"/>
<protein>
    <submittedName>
        <fullName evidence="3">Uncharacterized protein</fullName>
    </submittedName>
</protein>
<keyword evidence="5" id="KW-1185">Reference proteome</keyword>
<reference evidence="3 4" key="1">
    <citation type="submission" date="2018-01" db="EMBL/GenBank/DDBJ databases">
        <title>The whole genome sequencing and assembly of Paenibacillus chitinolyticus KCCM 41400 strain.</title>
        <authorList>
            <person name="Kim J.-Y."/>
            <person name="Park M.-K."/>
            <person name="Lee Y.-J."/>
            <person name="Yi H."/>
            <person name="Bahn Y.-S."/>
            <person name="Kim J.F."/>
            <person name="Lee D.-W."/>
        </authorList>
    </citation>
    <scope>NUCLEOTIDE SEQUENCE [LARGE SCALE GENOMIC DNA]</scope>
    <source>
        <strain evidence="3 4">KCCM 41400</strain>
    </source>
</reference>
<feature type="transmembrane region" description="Helical" evidence="1">
    <location>
        <begin position="53"/>
        <end position="72"/>
    </location>
</feature>
<dbReference type="EMBL" id="CP026520">
    <property type="protein sequence ID" value="QAV18745.1"/>
    <property type="molecule type" value="Genomic_DNA"/>
</dbReference>
<feature type="transmembrane region" description="Helical" evidence="1">
    <location>
        <begin position="12"/>
        <end position="33"/>
    </location>
</feature>
<reference evidence="2 5" key="2">
    <citation type="submission" date="2022-05" db="EMBL/GenBank/DDBJ databases">
        <title>Genome Sequencing of Bee-Associated Microbes.</title>
        <authorList>
            <person name="Dunlap C."/>
        </authorList>
    </citation>
    <scope>NUCLEOTIDE SEQUENCE [LARGE SCALE GENOMIC DNA]</scope>
    <source>
        <strain evidence="2 5">NRRL B-23120</strain>
    </source>
</reference>
<dbReference type="Proteomes" id="UP001527202">
    <property type="component" value="Unassembled WGS sequence"/>
</dbReference>
<dbReference type="Proteomes" id="UP000288943">
    <property type="component" value="Chromosome"/>
</dbReference>
<organism evidence="3 4">
    <name type="scientific">Paenibacillus chitinolyticus</name>
    <dbReference type="NCBI Taxonomy" id="79263"/>
    <lineage>
        <taxon>Bacteria</taxon>
        <taxon>Bacillati</taxon>
        <taxon>Bacillota</taxon>
        <taxon>Bacilli</taxon>
        <taxon>Bacillales</taxon>
        <taxon>Paenibacillaceae</taxon>
        <taxon>Paenibacillus</taxon>
    </lineage>
</organism>